<evidence type="ECO:0000313" key="1">
    <source>
        <dbReference type="EMBL" id="CAF0691384.1"/>
    </source>
</evidence>
<gene>
    <name evidence="1" type="ORF">MPNT_100028</name>
</gene>
<organism evidence="1 2">
    <name type="scientific">Candidatus Methylacidithermus pantelleriae</name>
    <dbReference type="NCBI Taxonomy" id="2744239"/>
    <lineage>
        <taxon>Bacteria</taxon>
        <taxon>Pseudomonadati</taxon>
        <taxon>Verrucomicrobiota</taxon>
        <taxon>Methylacidiphilae</taxon>
        <taxon>Methylacidiphilales</taxon>
        <taxon>Methylacidiphilaceae</taxon>
        <taxon>Candidatus Methylacidithermus</taxon>
    </lineage>
</organism>
<comment type="caution">
    <text evidence="1">The sequence shown here is derived from an EMBL/GenBank/DDBJ whole genome shotgun (WGS) entry which is preliminary data.</text>
</comment>
<dbReference type="EMBL" id="CAJNOB010000002">
    <property type="protein sequence ID" value="CAF0691384.1"/>
    <property type="molecule type" value="Genomic_DNA"/>
</dbReference>
<evidence type="ECO:0000313" key="2">
    <source>
        <dbReference type="Proteomes" id="UP000663859"/>
    </source>
</evidence>
<reference evidence="1" key="1">
    <citation type="submission" date="2021-02" db="EMBL/GenBank/DDBJ databases">
        <authorList>
            <person name="Cremers G."/>
            <person name="Picone N."/>
        </authorList>
    </citation>
    <scope>NUCLEOTIDE SEQUENCE</scope>
    <source>
        <strain evidence="1">PQ17</strain>
    </source>
</reference>
<proteinExistence type="predicted"/>
<dbReference type="AlphaFoldDB" id="A0A8J2BJ52"/>
<protein>
    <submittedName>
        <fullName evidence="1">Uncharacterized protein</fullName>
    </submittedName>
</protein>
<sequence length="56" mass="6088">MRIKRETIGLGSPSWLSSKKLRIVRAVKDLGSAVNTRRRGLVGQVGDSKVGVILVE</sequence>
<accession>A0A8J2BJ52</accession>
<keyword evidence="2" id="KW-1185">Reference proteome</keyword>
<dbReference type="Proteomes" id="UP000663859">
    <property type="component" value="Unassembled WGS sequence"/>
</dbReference>
<name>A0A8J2BJ52_9BACT</name>